<feature type="transmembrane region" description="Helical" evidence="6">
    <location>
        <begin position="71"/>
        <end position="93"/>
    </location>
</feature>
<gene>
    <name evidence="7" type="ORF">SAMN05660420_00483</name>
</gene>
<dbReference type="InterPro" id="IPR005171">
    <property type="entry name" value="Cyt_c_oxidase_su4_prok"/>
</dbReference>
<evidence type="ECO:0000256" key="2">
    <source>
        <dbReference type="ARBA" id="ARBA00022475"/>
    </source>
</evidence>
<dbReference type="OrthoDB" id="1495022at2"/>
<keyword evidence="3 6" id="KW-0812">Transmembrane</keyword>
<keyword evidence="8" id="KW-1185">Reference proteome</keyword>
<dbReference type="STRING" id="37625.SAMN05660420_00483"/>
<accession>A0A1H3W7L6</accession>
<dbReference type="RefSeq" id="WP_092344334.1">
    <property type="nucleotide sequence ID" value="NZ_FNQN01000001.1"/>
</dbReference>
<evidence type="ECO:0000313" key="7">
    <source>
        <dbReference type="EMBL" id="SDZ82268.1"/>
    </source>
</evidence>
<evidence type="ECO:0000256" key="1">
    <source>
        <dbReference type="ARBA" id="ARBA00004651"/>
    </source>
</evidence>
<evidence type="ECO:0000256" key="6">
    <source>
        <dbReference type="SAM" id="Phobius"/>
    </source>
</evidence>
<keyword evidence="5 6" id="KW-0472">Membrane</keyword>
<comment type="subcellular location">
    <subcellularLocation>
        <location evidence="1">Cell membrane</location>
        <topology evidence="1">Multi-pass membrane protein</topology>
    </subcellularLocation>
</comment>
<organism evidence="7 8">
    <name type="scientific">Desulfuromusa kysingii</name>
    <dbReference type="NCBI Taxonomy" id="37625"/>
    <lineage>
        <taxon>Bacteria</taxon>
        <taxon>Pseudomonadati</taxon>
        <taxon>Thermodesulfobacteriota</taxon>
        <taxon>Desulfuromonadia</taxon>
        <taxon>Desulfuromonadales</taxon>
        <taxon>Geopsychrobacteraceae</taxon>
        <taxon>Desulfuromusa</taxon>
    </lineage>
</organism>
<dbReference type="AlphaFoldDB" id="A0A1H3W7L6"/>
<evidence type="ECO:0000313" key="8">
    <source>
        <dbReference type="Proteomes" id="UP000199409"/>
    </source>
</evidence>
<dbReference type="NCBIfam" id="TIGR02229">
    <property type="entry name" value="caa3_sub_IV"/>
    <property type="match status" value="1"/>
</dbReference>
<proteinExistence type="predicted"/>
<feature type="transmembrane region" description="Helical" evidence="6">
    <location>
        <begin position="37"/>
        <end position="59"/>
    </location>
</feature>
<dbReference type="EMBL" id="FNQN01000001">
    <property type="protein sequence ID" value="SDZ82268.1"/>
    <property type="molecule type" value="Genomic_DNA"/>
</dbReference>
<keyword evidence="4 6" id="KW-1133">Transmembrane helix</keyword>
<evidence type="ECO:0000256" key="4">
    <source>
        <dbReference type="ARBA" id="ARBA00022989"/>
    </source>
</evidence>
<protein>
    <submittedName>
        <fullName evidence="7">Cytochrome c oxidase subunit 4</fullName>
    </submittedName>
</protein>
<dbReference type="Proteomes" id="UP000199409">
    <property type="component" value="Unassembled WGS sequence"/>
</dbReference>
<evidence type="ECO:0000256" key="5">
    <source>
        <dbReference type="ARBA" id="ARBA00023136"/>
    </source>
</evidence>
<dbReference type="Pfam" id="PF03626">
    <property type="entry name" value="COX4_pro"/>
    <property type="match status" value="1"/>
</dbReference>
<name>A0A1H3W7L6_9BACT</name>
<feature type="transmembrane region" description="Helical" evidence="6">
    <location>
        <begin position="12"/>
        <end position="31"/>
    </location>
</feature>
<dbReference type="GO" id="GO:0005886">
    <property type="term" value="C:plasma membrane"/>
    <property type="evidence" value="ECO:0007669"/>
    <property type="project" value="UniProtKB-SubCell"/>
</dbReference>
<evidence type="ECO:0000256" key="3">
    <source>
        <dbReference type="ARBA" id="ARBA00022692"/>
    </source>
</evidence>
<sequence length="94" mass="10778">MTEHKHEPVPFRTFILIWFALLVLTVVTVAVSRVHLGAWNIWVALTIASIKSSLVVFIFMHLRQESKLFKIGLLTLLIIVAIFIGLTFTDVLYR</sequence>
<keyword evidence="2" id="KW-1003">Cell membrane</keyword>
<reference evidence="7 8" key="1">
    <citation type="submission" date="2016-10" db="EMBL/GenBank/DDBJ databases">
        <authorList>
            <person name="de Groot N.N."/>
        </authorList>
    </citation>
    <scope>NUCLEOTIDE SEQUENCE [LARGE SCALE GENOMIC DNA]</scope>
    <source>
        <strain evidence="7 8">DSM 7343</strain>
    </source>
</reference>
<dbReference type="InterPro" id="IPR011743">
    <property type="entry name" value="Caa3_sub_IV"/>
</dbReference>